<dbReference type="EMBL" id="JAWPEI010000011">
    <property type="protein sequence ID" value="KAK4709699.1"/>
    <property type="molecule type" value="Genomic_DNA"/>
</dbReference>
<reference evidence="3 4" key="1">
    <citation type="submission" date="2023-10" db="EMBL/GenBank/DDBJ databases">
        <title>Genome-Wide Identification Analysis in wild type Solanum Pinnatisectum Reveals Some Genes Defensing Phytophthora Infestans.</title>
        <authorList>
            <person name="Sun C."/>
        </authorList>
    </citation>
    <scope>NUCLEOTIDE SEQUENCE [LARGE SCALE GENOMIC DNA]</scope>
    <source>
        <strain evidence="3">LQN</strain>
        <tissue evidence="3">Leaf</tissue>
    </source>
</reference>
<dbReference type="InterPro" id="IPR005162">
    <property type="entry name" value="Retrotrans_gag_dom"/>
</dbReference>
<dbReference type="AlphaFoldDB" id="A0AAV9KAR2"/>
<proteinExistence type="predicted"/>
<comment type="caution">
    <text evidence="3">The sequence shown here is derived from an EMBL/GenBank/DDBJ whole genome shotgun (WGS) entry which is preliminary data.</text>
</comment>
<evidence type="ECO:0000256" key="1">
    <source>
        <dbReference type="SAM" id="SignalP"/>
    </source>
</evidence>
<feature type="chain" id="PRO_5043575166" description="Retrotransposon gag domain-containing protein" evidence="1">
    <location>
        <begin position="19"/>
        <end position="145"/>
    </location>
</feature>
<dbReference type="PANTHER" id="PTHR33223">
    <property type="entry name" value="CCHC-TYPE DOMAIN-CONTAINING PROTEIN"/>
    <property type="match status" value="1"/>
</dbReference>
<keyword evidence="1" id="KW-0732">Signal</keyword>
<evidence type="ECO:0000259" key="2">
    <source>
        <dbReference type="Pfam" id="PF03732"/>
    </source>
</evidence>
<dbReference type="Pfam" id="PF03732">
    <property type="entry name" value="Retrotrans_gag"/>
    <property type="match status" value="1"/>
</dbReference>
<gene>
    <name evidence="3" type="ORF">R3W88_004212</name>
</gene>
<name>A0AAV9KAR2_9SOLN</name>
<accession>A0AAV9KAR2</accession>
<feature type="domain" description="Retrotransposon gag" evidence="2">
    <location>
        <begin position="82"/>
        <end position="134"/>
    </location>
</feature>
<protein>
    <recommendedName>
        <fullName evidence="2">Retrotransposon gag domain-containing protein</fullName>
    </recommendedName>
</protein>
<feature type="signal peptide" evidence="1">
    <location>
        <begin position="1"/>
        <end position="18"/>
    </location>
</feature>
<organism evidence="3 4">
    <name type="scientific">Solanum pinnatisectum</name>
    <name type="common">tansyleaf nightshade</name>
    <dbReference type="NCBI Taxonomy" id="50273"/>
    <lineage>
        <taxon>Eukaryota</taxon>
        <taxon>Viridiplantae</taxon>
        <taxon>Streptophyta</taxon>
        <taxon>Embryophyta</taxon>
        <taxon>Tracheophyta</taxon>
        <taxon>Spermatophyta</taxon>
        <taxon>Magnoliopsida</taxon>
        <taxon>eudicotyledons</taxon>
        <taxon>Gunneridae</taxon>
        <taxon>Pentapetalae</taxon>
        <taxon>asterids</taxon>
        <taxon>lamiids</taxon>
        <taxon>Solanales</taxon>
        <taxon>Solanaceae</taxon>
        <taxon>Solanoideae</taxon>
        <taxon>Solaneae</taxon>
        <taxon>Solanum</taxon>
    </lineage>
</organism>
<evidence type="ECO:0000313" key="3">
    <source>
        <dbReference type="EMBL" id="KAK4709699.1"/>
    </source>
</evidence>
<evidence type="ECO:0000313" key="4">
    <source>
        <dbReference type="Proteomes" id="UP001311915"/>
    </source>
</evidence>
<dbReference type="PANTHER" id="PTHR33223:SF11">
    <property type="entry name" value="ELEMENT PROTEIN, PUTATIVE-RELATED"/>
    <property type="match status" value="1"/>
</dbReference>
<dbReference type="Proteomes" id="UP001311915">
    <property type="component" value="Unassembled WGS sequence"/>
</dbReference>
<keyword evidence="4" id="KW-1185">Reference proteome</keyword>
<sequence length="145" mass="16294">MSMSQMLMTLNLVGGVGAIRLPSAEGNFVLHITSTILQLLQLKGFFGGLAHEDSHEHIRNFVDVCGPFSFKSISQESVWLRLFLFSLMGEACTWLAELPRDSITSWEELIIAFQVRFFPPSKMMTPRDNIQSFKGLRVSQSVKLG</sequence>